<feature type="signal peptide" evidence="1">
    <location>
        <begin position="1"/>
        <end position="25"/>
    </location>
</feature>
<dbReference type="Proteomes" id="UP000031572">
    <property type="component" value="Unassembled WGS sequence"/>
</dbReference>
<dbReference type="AlphaFoldDB" id="A0A0C2BRZ0"/>
<dbReference type="Pfam" id="PF07589">
    <property type="entry name" value="PEP-CTERM"/>
    <property type="match status" value="1"/>
</dbReference>
<evidence type="ECO:0000259" key="2">
    <source>
        <dbReference type="Pfam" id="PF07589"/>
    </source>
</evidence>
<keyword evidence="1" id="KW-0732">Signal</keyword>
<dbReference type="InterPro" id="IPR013424">
    <property type="entry name" value="Ice-binding_C"/>
</dbReference>
<keyword evidence="4" id="KW-1185">Reference proteome</keyword>
<proteinExistence type="predicted"/>
<comment type="caution">
    <text evidence="3">The sequence shown here is derived from an EMBL/GenBank/DDBJ whole genome shotgun (WGS) entry which is preliminary data.</text>
</comment>
<reference evidence="3 4" key="1">
    <citation type="submission" date="2014-12" db="EMBL/GenBank/DDBJ databases">
        <title>Denitrispirillum autotrophicum gen. nov., sp. nov., Denitrifying, Facultatively Autotrophic Bacteria Isolated from Rice Paddy Soil.</title>
        <authorList>
            <person name="Ishii S."/>
            <person name="Ashida N."/>
            <person name="Ohno H."/>
            <person name="Otsuka S."/>
            <person name="Yokota A."/>
            <person name="Senoo K."/>
        </authorList>
    </citation>
    <scope>NUCLEOTIDE SEQUENCE [LARGE SCALE GENOMIC DNA]</scope>
    <source>
        <strain evidence="3 4">TSA66</strain>
    </source>
</reference>
<dbReference type="RefSeq" id="WP_040041463.1">
    <property type="nucleotide sequence ID" value="NZ_JWJG01000028.1"/>
</dbReference>
<dbReference type="NCBIfam" id="TIGR02595">
    <property type="entry name" value="PEP_CTERM"/>
    <property type="match status" value="1"/>
</dbReference>
<name>A0A0C2BRZ0_9BURK</name>
<evidence type="ECO:0000313" key="4">
    <source>
        <dbReference type="Proteomes" id="UP000031572"/>
    </source>
</evidence>
<feature type="chain" id="PRO_5002146734" description="Ice-binding protein C-terminal domain-containing protein" evidence="1">
    <location>
        <begin position="26"/>
        <end position="216"/>
    </location>
</feature>
<feature type="domain" description="Ice-binding protein C-terminal" evidence="2">
    <location>
        <begin position="189"/>
        <end position="211"/>
    </location>
</feature>
<accession>A0A0C2BRZ0</accession>
<sequence length="216" mass="22479">MNFFKKALLSLSLVSSFGTAATANAAITVDFSSPTGFLGLSQTYGPVTAYGARGINGTLTPASLFGKASADPNERGLGLLLSEDHEINDPYYIPILNASVVEALILDLGSLVGQDLQLGFESVQGGEQWKVGFSNSTAPLTSLSQFSGFVTGSSDYPALYDFGVNNNRYAIVEAASGNILLRSLTATEVPEPASLALMGLGFLGLGAIRRKATKAS</sequence>
<evidence type="ECO:0000313" key="3">
    <source>
        <dbReference type="EMBL" id="KIF82829.1"/>
    </source>
</evidence>
<protein>
    <recommendedName>
        <fullName evidence="2">Ice-binding protein C-terminal domain-containing protein</fullName>
    </recommendedName>
</protein>
<organism evidence="3 4">
    <name type="scientific">Noviherbaspirillum autotrophicum</name>
    <dbReference type="NCBI Taxonomy" id="709839"/>
    <lineage>
        <taxon>Bacteria</taxon>
        <taxon>Pseudomonadati</taxon>
        <taxon>Pseudomonadota</taxon>
        <taxon>Betaproteobacteria</taxon>
        <taxon>Burkholderiales</taxon>
        <taxon>Oxalobacteraceae</taxon>
        <taxon>Noviherbaspirillum</taxon>
    </lineage>
</organism>
<evidence type="ECO:0000256" key="1">
    <source>
        <dbReference type="SAM" id="SignalP"/>
    </source>
</evidence>
<gene>
    <name evidence="3" type="ORF">TSA66_21590</name>
</gene>
<dbReference type="EMBL" id="JWJG01000028">
    <property type="protein sequence ID" value="KIF82829.1"/>
    <property type="molecule type" value="Genomic_DNA"/>
</dbReference>